<proteinExistence type="predicted"/>
<reference evidence="1 2" key="1">
    <citation type="submission" date="2021-01" db="EMBL/GenBank/DDBJ databases">
        <title>Whole genome shotgun sequence of Catellatospora citrea NBRC 14495.</title>
        <authorList>
            <person name="Komaki H."/>
            <person name="Tamura T."/>
        </authorList>
    </citation>
    <scope>NUCLEOTIDE SEQUENCE [LARGE SCALE GENOMIC DNA]</scope>
    <source>
        <strain evidence="1 2">NBRC 14495</strain>
    </source>
</reference>
<accession>A0A8J3KVU7</accession>
<evidence type="ECO:0000313" key="1">
    <source>
        <dbReference type="EMBL" id="GIG02860.1"/>
    </source>
</evidence>
<protein>
    <submittedName>
        <fullName evidence="1">Uncharacterized protein</fullName>
    </submittedName>
</protein>
<dbReference type="EMBL" id="BONH01000062">
    <property type="protein sequence ID" value="GIG02860.1"/>
    <property type="molecule type" value="Genomic_DNA"/>
</dbReference>
<keyword evidence="2" id="KW-1185">Reference proteome</keyword>
<organism evidence="1 2">
    <name type="scientific">Catellatospora citrea</name>
    <dbReference type="NCBI Taxonomy" id="53366"/>
    <lineage>
        <taxon>Bacteria</taxon>
        <taxon>Bacillati</taxon>
        <taxon>Actinomycetota</taxon>
        <taxon>Actinomycetes</taxon>
        <taxon>Micromonosporales</taxon>
        <taxon>Micromonosporaceae</taxon>
        <taxon>Catellatospora</taxon>
    </lineage>
</organism>
<dbReference type="RefSeq" id="WP_120317745.1">
    <property type="nucleotide sequence ID" value="NZ_BONH01000062.1"/>
</dbReference>
<name>A0A8J3KVU7_9ACTN</name>
<gene>
    <name evidence="1" type="ORF">Cci01nite_79530</name>
</gene>
<dbReference type="Proteomes" id="UP000659904">
    <property type="component" value="Unassembled WGS sequence"/>
</dbReference>
<sequence>MWTPQQPDPDRCRRRLQLLAELSGGTGRERLLPVVGGTSSVARAVRGAGKGVAADKLRELIATRRRLAG</sequence>
<comment type="caution">
    <text evidence="1">The sequence shown here is derived from an EMBL/GenBank/DDBJ whole genome shotgun (WGS) entry which is preliminary data.</text>
</comment>
<evidence type="ECO:0000313" key="2">
    <source>
        <dbReference type="Proteomes" id="UP000659904"/>
    </source>
</evidence>
<dbReference type="AlphaFoldDB" id="A0A8J3KVU7"/>